<feature type="compositionally biased region" description="Polar residues" evidence="4">
    <location>
        <begin position="247"/>
        <end position="258"/>
    </location>
</feature>
<evidence type="ECO:0000256" key="3">
    <source>
        <dbReference type="PROSITE-ProRule" id="PRU00023"/>
    </source>
</evidence>
<feature type="compositionally biased region" description="Basic and acidic residues" evidence="4">
    <location>
        <begin position="355"/>
        <end position="370"/>
    </location>
</feature>
<accession>A0ABR0S8T9</accession>
<dbReference type="EMBL" id="JAVFKD010000015">
    <property type="protein sequence ID" value="KAK5988582.1"/>
    <property type="molecule type" value="Genomic_DNA"/>
</dbReference>
<keyword evidence="6" id="KW-1185">Reference proteome</keyword>
<dbReference type="PANTHER" id="PTHR24173">
    <property type="entry name" value="ANKYRIN REPEAT CONTAINING"/>
    <property type="match status" value="1"/>
</dbReference>
<dbReference type="InterPro" id="IPR002110">
    <property type="entry name" value="Ankyrin_rpt"/>
</dbReference>
<organism evidence="5 6">
    <name type="scientific">Cladobotryum mycophilum</name>
    <dbReference type="NCBI Taxonomy" id="491253"/>
    <lineage>
        <taxon>Eukaryota</taxon>
        <taxon>Fungi</taxon>
        <taxon>Dikarya</taxon>
        <taxon>Ascomycota</taxon>
        <taxon>Pezizomycotina</taxon>
        <taxon>Sordariomycetes</taxon>
        <taxon>Hypocreomycetidae</taxon>
        <taxon>Hypocreales</taxon>
        <taxon>Hypocreaceae</taxon>
        <taxon>Cladobotryum</taxon>
    </lineage>
</organism>
<evidence type="ECO:0000313" key="5">
    <source>
        <dbReference type="EMBL" id="KAK5988582.1"/>
    </source>
</evidence>
<dbReference type="PROSITE" id="PS50297">
    <property type="entry name" value="ANK_REP_REGION"/>
    <property type="match status" value="1"/>
</dbReference>
<gene>
    <name evidence="5" type="ORF">PT974_10066</name>
</gene>
<proteinExistence type="predicted"/>
<evidence type="ECO:0000256" key="4">
    <source>
        <dbReference type="SAM" id="MobiDB-lite"/>
    </source>
</evidence>
<evidence type="ECO:0000313" key="6">
    <source>
        <dbReference type="Proteomes" id="UP001338125"/>
    </source>
</evidence>
<dbReference type="SMART" id="SM00248">
    <property type="entry name" value="ANK"/>
    <property type="match status" value="5"/>
</dbReference>
<evidence type="ECO:0000256" key="2">
    <source>
        <dbReference type="ARBA" id="ARBA00023043"/>
    </source>
</evidence>
<dbReference type="Gene3D" id="1.25.40.20">
    <property type="entry name" value="Ankyrin repeat-containing domain"/>
    <property type="match status" value="1"/>
</dbReference>
<protein>
    <submittedName>
        <fullName evidence="5">E3 ubiquitin-protein ligase HACE1</fullName>
    </submittedName>
</protein>
<dbReference type="Pfam" id="PF12796">
    <property type="entry name" value="Ank_2"/>
    <property type="match status" value="1"/>
</dbReference>
<feature type="compositionally biased region" description="Polar residues" evidence="4">
    <location>
        <begin position="318"/>
        <end position="336"/>
    </location>
</feature>
<dbReference type="Pfam" id="PF13637">
    <property type="entry name" value="Ank_4"/>
    <property type="match status" value="1"/>
</dbReference>
<feature type="repeat" description="ANK" evidence="3">
    <location>
        <begin position="88"/>
        <end position="110"/>
    </location>
</feature>
<dbReference type="PANTHER" id="PTHR24173:SF74">
    <property type="entry name" value="ANKYRIN REPEAT DOMAIN-CONTAINING PROTEIN 16"/>
    <property type="match status" value="1"/>
</dbReference>
<dbReference type="SUPFAM" id="SSF48403">
    <property type="entry name" value="Ankyrin repeat"/>
    <property type="match status" value="1"/>
</dbReference>
<sequence>MGLSHQATRSSRTLFSETRLTSIWIVKFRIEMEAVELMNDFPCIECAAAVAATFANELLGYVEPSEMRAERLAHDILNYQDTNTLDFDGLTPLILASRNGHQTVVELLLDEHRHTGVNITNHKGLTALAHAASNGHALIVQTLLGHEHMNNNLADNEGPTSLIYAIEKSHDTLARVLIESGNTDINLPDKTGRTPLACAAGQGNIAIVSTPAYTGASEQQSSRPTKLSIQHSYMLSRTTMKPLPKSPSGTGTQTSISHTRPRRTPLFHAVKQYHADAIRMLLQKRRYYQAKKTSTVTRLCSPRCSSSIRPWPSPSSCTGAMSTKPTTRAGPQSSTSRRWDRGMEELLAGYGAKAKGSDEVPRMHGMIDEP</sequence>
<feature type="region of interest" description="Disordered" evidence="4">
    <location>
        <begin position="351"/>
        <end position="370"/>
    </location>
</feature>
<feature type="region of interest" description="Disordered" evidence="4">
    <location>
        <begin position="239"/>
        <end position="262"/>
    </location>
</feature>
<reference evidence="5 6" key="1">
    <citation type="submission" date="2024-01" db="EMBL/GenBank/DDBJ databases">
        <title>Complete genome of Cladobotryum mycophilum ATHUM6906.</title>
        <authorList>
            <person name="Christinaki A.C."/>
            <person name="Myridakis A.I."/>
            <person name="Kouvelis V.N."/>
        </authorList>
    </citation>
    <scope>NUCLEOTIDE SEQUENCE [LARGE SCALE GENOMIC DNA]</scope>
    <source>
        <strain evidence="5 6">ATHUM6906</strain>
    </source>
</reference>
<comment type="caution">
    <text evidence="5">The sequence shown here is derived from an EMBL/GenBank/DDBJ whole genome shotgun (WGS) entry which is preliminary data.</text>
</comment>
<feature type="region of interest" description="Disordered" evidence="4">
    <location>
        <begin position="310"/>
        <end position="340"/>
    </location>
</feature>
<keyword evidence="2 3" id="KW-0040">ANK repeat</keyword>
<keyword evidence="1" id="KW-0677">Repeat</keyword>
<dbReference type="InterPro" id="IPR036770">
    <property type="entry name" value="Ankyrin_rpt-contain_sf"/>
</dbReference>
<name>A0ABR0S8T9_9HYPO</name>
<dbReference type="Proteomes" id="UP001338125">
    <property type="component" value="Unassembled WGS sequence"/>
</dbReference>
<evidence type="ECO:0000256" key="1">
    <source>
        <dbReference type="ARBA" id="ARBA00022737"/>
    </source>
</evidence>
<dbReference type="PROSITE" id="PS50088">
    <property type="entry name" value="ANK_REPEAT"/>
    <property type="match status" value="1"/>
</dbReference>